<evidence type="ECO:0000313" key="2">
    <source>
        <dbReference type="EMBL" id="KAG0718282.1"/>
    </source>
</evidence>
<evidence type="ECO:0000313" key="3">
    <source>
        <dbReference type="Proteomes" id="UP000770661"/>
    </source>
</evidence>
<comment type="caution">
    <text evidence="2">The sequence shown here is derived from an EMBL/GenBank/DDBJ whole genome shotgun (WGS) entry which is preliminary data.</text>
</comment>
<feature type="compositionally biased region" description="Basic and acidic residues" evidence="1">
    <location>
        <begin position="187"/>
        <end position="212"/>
    </location>
</feature>
<dbReference type="AlphaFoldDB" id="A0A8J4Y192"/>
<feature type="region of interest" description="Disordered" evidence="1">
    <location>
        <begin position="247"/>
        <end position="272"/>
    </location>
</feature>
<evidence type="ECO:0000256" key="1">
    <source>
        <dbReference type="SAM" id="MobiDB-lite"/>
    </source>
</evidence>
<feature type="region of interest" description="Disordered" evidence="1">
    <location>
        <begin position="137"/>
        <end position="212"/>
    </location>
</feature>
<organism evidence="2 3">
    <name type="scientific">Chionoecetes opilio</name>
    <name type="common">Atlantic snow crab</name>
    <name type="synonym">Cancer opilio</name>
    <dbReference type="NCBI Taxonomy" id="41210"/>
    <lineage>
        <taxon>Eukaryota</taxon>
        <taxon>Metazoa</taxon>
        <taxon>Ecdysozoa</taxon>
        <taxon>Arthropoda</taxon>
        <taxon>Crustacea</taxon>
        <taxon>Multicrustacea</taxon>
        <taxon>Malacostraca</taxon>
        <taxon>Eumalacostraca</taxon>
        <taxon>Eucarida</taxon>
        <taxon>Decapoda</taxon>
        <taxon>Pleocyemata</taxon>
        <taxon>Brachyura</taxon>
        <taxon>Eubrachyura</taxon>
        <taxon>Majoidea</taxon>
        <taxon>Majidae</taxon>
        <taxon>Chionoecetes</taxon>
    </lineage>
</organism>
<proteinExistence type="predicted"/>
<dbReference type="Proteomes" id="UP000770661">
    <property type="component" value="Unassembled WGS sequence"/>
</dbReference>
<feature type="compositionally biased region" description="Basic and acidic residues" evidence="1">
    <location>
        <begin position="249"/>
        <end position="266"/>
    </location>
</feature>
<protein>
    <submittedName>
        <fullName evidence="2">Uncharacterized protein</fullName>
    </submittedName>
</protein>
<accession>A0A8J4Y192</accession>
<name>A0A8J4Y192_CHIOP</name>
<gene>
    <name evidence="2" type="ORF">GWK47_052724</name>
</gene>
<reference evidence="2" key="1">
    <citation type="submission" date="2020-07" db="EMBL/GenBank/DDBJ databases">
        <title>The High-quality genome of the commercially important snow crab, Chionoecetes opilio.</title>
        <authorList>
            <person name="Jeong J.-H."/>
            <person name="Ryu S."/>
        </authorList>
    </citation>
    <scope>NUCLEOTIDE SEQUENCE</scope>
    <source>
        <strain evidence="2">MADBK_172401_WGS</strain>
        <tissue evidence="2">Digestive gland</tissue>
    </source>
</reference>
<keyword evidence="3" id="KW-1185">Reference proteome</keyword>
<sequence length="333" mass="37575">MEGVAASSDVTQYQGLAKPDPPISNFVLEGADYTTLQNSCSDKCVVAINRLTELQKAQEEVVARLAFPKRMVVQHVTHIIQAFLRRTYFRVQGSSEKAQEAVKRKVHYAMQGIIHRYFKRGLDNLVLLQKVKDKEMFENSKDDSEDDTDDARSDDDSSDENSDDEGGESESSCDSEGDEESDGTEEECYKADKAEKESDESNKKRRRTEEKEMVKQFFSAVVPRQAEDREGLVSAVEAIYSGSKTVQESLKEGEKGKGHDARKTEPHPPTLTGLEYSETIGIYCQFIRRRGTKRRDGVPCCGDCCRCSVDHNAVPRRLESGCLAWTVEWMDRK</sequence>
<feature type="compositionally biased region" description="Acidic residues" evidence="1">
    <location>
        <begin position="156"/>
        <end position="186"/>
    </location>
</feature>
<dbReference type="EMBL" id="JACEEZ010016284">
    <property type="protein sequence ID" value="KAG0718282.1"/>
    <property type="molecule type" value="Genomic_DNA"/>
</dbReference>